<dbReference type="Gene3D" id="3.40.190.10">
    <property type="entry name" value="Periplasmic binding protein-like II"/>
    <property type="match status" value="2"/>
</dbReference>
<dbReference type="Proteomes" id="UP000217889">
    <property type="component" value="Chromosome"/>
</dbReference>
<evidence type="ECO:0000313" key="3">
    <source>
        <dbReference type="Proteomes" id="UP000217889"/>
    </source>
</evidence>
<keyword evidence="3" id="KW-1185">Reference proteome</keyword>
<protein>
    <submittedName>
        <fullName evidence="2">Uncharacterized protein</fullName>
    </submittedName>
</protein>
<dbReference type="PANTHER" id="PTHR35936:SF25">
    <property type="entry name" value="ABC TRANSPORTER SUBSTRATE-BINDING PROTEIN"/>
    <property type="match status" value="1"/>
</dbReference>
<dbReference type="OrthoDB" id="8907081at2"/>
<dbReference type="KEGG" id="bgg:CFK41_05515"/>
<accession>A0A291GVR5</accession>
<dbReference type="AlphaFoldDB" id="A0A291GVR5"/>
<organism evidence="2 3">
    <name type="scientific">Brachybacterium ginsengisoli</name>
    <dbReference type="NCBI Taxonomy" id="1331682"/>
    <lineage>
        <taxon>Bacteria</taxon>
        <taxon>Bacillati</taxon>
        <taxon>Actinomycetota</taxon>
        <taxon>Actinomycetes</taxon>
        <taxon>Micrococcales</taxon>
        <taxon>Dermabacteraceae</taxon>
        <taxon>Brachybacterium</taxon>
    </lineage>
</organism>
<evidence type="ECO:0000313" key="2">
    <source>
        <dbReference type="EMBL" id="ATG54293.1"/>
    </source>
</evidence>
<dbReference type="PANTHER" id="PTHR35936">
    <property type="entry name" value="MEMBRANE-BOUND LYTIC MUREIN TRANSGLYCOSYLASE F"/>
    <property type="match status" value="1"/>
</dbReference>
<evidence type="ECO:0000256" key="1">
    <source>
        <dbReference type="SAM" id="Phobius"/>
    </source>
</evidence>
<gene>
    <name evidence="2" type="ORF">CFK41_05515</name>
</gene>
<feature type="transmembrane region" description="Helical" evidence="1">
    <location>
        <begin position="32"/>
        <end position="55"/>
    </location>
</feature>
<keyword evidence="1" id="KW-0472">Membrane</keyword>
<dbReference type="EMBL" id="CP023564">
    <property type="protein sequence ID" value="ATG54293.1"/>
    <property type="molecule type" value="Genomic_DNA"/>
</dbReference>
<keyword evidence="1" id="KW-0812">Transmembrane</keyword>
<name>A0A291GVR5_9MICO</name>
<dbReference type="SUPFAM" id="SSF53850">
    <property type="entry name" value="Periplasmic binding protein-like II"/>
    <property type="match status" value="1"/>
</dbReference>
<keyword evidence="1" id="KW-1133">Transmembrane helix</keyword>
<reference evidence="2 3" key="1">
    <citation type="journal article" date="2014" name="Int. J. Syst. Evol. Microbiol.">
        <title>Brachybacterium ginsengisoli sp. nov., isolated from soil of a ginseng field.</title>
        <authorList>
            <person name="Hoang V.A."/>
            <person name="Kim Y.J."/>
            <person name="Nguyen N.L."/>
            <person name="Yang D.C."/>
        </authorList>
    </citation>
    <scope>NUCLEOTIDE SEQUENCE [LARGE SCALE GENOMIC DNA]</scope>
    <source>
        <strain evidence="2 3">DCY80</strain>
    </source>
</reference>
<sequence length="366" mass="39134">MVAAAGWSPAARARAAGYSASMIRPPAQRRRGISWPILALAAVLVVCLVLVLTIVRPSPPERNQPLQISTSEWLPYISPDLPDDGPVAAMLTEVFGRAGYSPEFVFGTWPRAERDVRSGATIGMAPVIVSETRSSFALYTDPLLDFTYTLHGRKGADLDAFSDRADLKGVRVARIDGYKYWDALDRSGATFIDYPSSLAAFTAVKDGEADVVAEGSIAGRSVLESAAFGGDASDYAEVAPRTDLTSSTQGLHLLIKDTPEGRTLQKQFNAALEDFRGSEDYDRLVAGLTDTSAEVVLDSAAGGAVELMDADGEPMGSTPSGTQAFVARWPDDAPASDTLIAVKVLDGPLRGRLLWARLEDLEITHD</sequence>
<proteinExistence type="predicted"/>